<dbReference type="EMBL" id="BSYO01000028">
    <property type="protein sequence ID" value="GMH24999.1"/>
    <property type="molecule type" value="Genomic_DNA"/>
</dbReference>
<comment type="caution">
    <text evidence="1">The sequence shown here is derived from an EMBL/GenBank/DDBJ whole genome shotgun (WGS) entry which is preliminary data.</text>
</comment>
<proteinExistence type="predicted"/>
<evidence type="ECO:0000313" key="1">
    <source>
        <dbReference type="EMBL" id="GMH24999.1"/>
    </source>
</evidence>
<reference evidence="1" key="1">
    <citation type="submission" date="2023-05" db="EMBL/GenBank/DDBJ databases">
        <title>Nepenthes gracilis genome sequencing.</title>
        <authorList>
            <person name="Fukushima K."/>
        </authorList>
    </citation>
    <scope>NUCLEOTIDE SEQUENCE</scope>
    <source>
        <strain evidence="1">SING2019-196</strain>
    </source>
</reference>
<gene>
    <name evidence="1" type="ORF">Nepgr_026842</name>
</gene>
<organism evidence="1 2">
    <name type="scientific">Nepenthes gracilis</name>
    <name type="common">Slender pitcher plant</name>
    <dbReference type="NCBI Taxonomy" id="150966"/>
    <lineage>
        <taxon>Eukaryota</taxon>
        <taxon>Viridiplantae</taxon>
        <taxon>Streptophyta</taxon>
        <taxon>Embryophyta</taxon>
        <taxon>Tracheophyta</taxon>
        <taxon>Spermatophyta</taxon>
        <taxon>Magnoliopsida</taxon>
        <taxon>eudicotyledons</taxon>
        <taxon>Gunneridae</taxon>
        <taxon>Pentapetalae</taxon>
        <taxon>Caryophyllales</taxon>
        <taxon>Nepenthaceae</taxon>
        <taxon>Nepenthes</taxon>
    </lineage>
</organism>
<evidence type="ECO:0000313" key="2">
    <source>
        <dbReference type="Proteomes" id="UP001279734"/>
    </source>
</evidence>
<keyword evidence="2" id="KW-1185">Reference proteome</keyword>
<dbReference type="Proteomes" id="UP001279734">
    <property type="component" value="Unassembled WGS sequence"/>
</dbReference>
<dbReference type="AlphaFoldDB" id="A0AAD3T940"/>
<name>A0AAD3T940_NEPGR</name>
<accession>A0AAD3T940</accession>
<protein>
    <submittedName>
        <fullName evidence="1">Uncharacterized protein</fullName>
    </submittedName>
</protein>
<sequence length="82" mass="9110">MQKQRCRAVPRARPRDGVVRMQVPFGLIAEEALMSSAGYAQKLEPYNDTDVKIDFDSDLLATRRPGGQHIPLADVSMPSRLA</sequence>